<dbReference type="Pfam" id="PF07687">
    <property type="entry name" value="M20_dimer"/>
    <property type="match status" value="1"/>
</dbReference>
<dbReference type="EMBL" id="JAFLWW010000014">
    <property type="protein sequence ID" value="MBT1159882.1"/>
    <property type="molecule type" value="Genomic_DNA"/>
</dbReference>
<comment type="cofactor">
    <cofactor evidence="1">
        <name>Co(2+)</name>
        <dbReference type="ChEBI" id="CHEBI:48828"/>
    </cofactor>
</comment>
<accession>A0A9X1AHC9</accession>
<evidence type="ECO:0000313" key="9">
    <source>
        <dbReference type="EMBL" id="MBT1159882.1"/>
    </source>
</evidence>
<dbReference type="InterPro" id="IPR010182">
    <property type="entry name" value="ArgE/DapE"/>
</dbReference>
<reference evidence="9" key="1">
    <citation type="journal article" date="2021" name="Microorganisms">
        <title>Phylogenomic Reconstruction and Metabolic Potential of the Genus Aminobacter.</title>
        <authorList>
            <person name="Artuso I."/>
            <person name="Turrini P."/>
            <person name="Pirolo M."/>
            <person name="Lugli G.A."/>
            <person name="Ventura M."/>
            <person name="Visca P."/>
        </authorList>
    </citation>
    <scope>NUCLEOTIDE SEQUENCE</scope>
    <source>
        <strain evidence="9">LMG 26462</strain>
    </source>
</reference>
<comment type="cofactor">
    <cofactor evidence="2">
        <name>Zn(2+)</name>
        <dbReference type="ChEBI" id="CHEBI:29105"/>
    </cofactor>
</comment>
<evidence type="ECO:0000256" key="2">
    <source>
        <dbReference type="ARBA" id="ARBA00001947"/>
    </source>
</evidence>
<keyword evidence="10" id="KW-1185">Reference proteome</keyword>
<dbReference type="SUPFAM" id="SSF53187">
    <property type="entry name" value="Zn-dependent exopeptidases"/>
    <property type="match status" value="1"/>
</dbReference>
<proteinExistence type="inferred from homology"/>
<dbReference type="SUPFAM" id="SSF55031">
    <property type="entry name" value="Bacterial exopeptidase dimerisation domain"/>
    <property type="match status" value="1"/>
</dbReference>
<evidence type="ECO:0000256" key="4">
    <source>
        <dbReference type="ARBA" id="ARBA00022723"/>
    </source>
</evidence>
<protein>
    <submittedName>
        <fullName evidence="9">ArgE/DapE family deacylase</fullName>
    </submittedName>
</protein>
<dbReference type="InterPro" id="IPR036264">
    <property type="entry name" value="Bact_exopeptidase_dim_dom"/>
</dbReference>
<keyword evidence="4" id="KW-0479">Metal-binding</keyword>
<dbReference type="InterPro" id="IPR011650">
    <property type="entry name" value="Peptidase_M20_dimer"/>
</dbReference>
<dbReference type="RefSeq" id="WP_214393673.1">
    <property type="nucleotide sequence ID" value="NZ_JAFLWW010000014.1"/>
</dbReference>
<dbReference type="PANTHER" id="PTHR43808">
    <property type="entry name" value="ACETYLORNITHINE DEACETYLASE"/>
    <property type="match status" value="1"/>
</dbReference>
<name>A0A9X1AHC9_9HYPH</name>
<comment type="caution">
    <text evidence="9">The sequence shown here is derived from an EMBL/GenBank/DDBJ whole genome shotgun (WGS) entry which is preliminary data.</text>
</comment>
<feature type="domain" description="Peptidase M20 dimerisation" evidence="8">
    <location>
        <begin position="191"/>
        <end position="316"/>
    </location>
</feature>
<dbReference type="GO" id="GO:0016787">
    <property type="term" value="F:hydrolase activity"/>
    <property type="evidence" value="ECO:0007669"/>
    <property type="project" value="UniProtKB-KW"/>
</dbReference>
<dbReference type="InterPro" id="IPR002933">
    <property type="entry name" value="Peptidase_M20"/>
</dbReference>
<evidence type="ECO:0000256" key="5">
    <source>
        <dbReference type="ARBA" id="ARBA00022801"/>
    </source>
</evidence>
<dbReference type="PANTHER" id="PTHR43808:SF32">
    <property type="entry name" value="ARGE_DAPE-RELATED DEACYLASE"/>
    <property type="match status" value="1"/>
</dbReference>
<evidence type="ECO:0000313" key="10">
    <source>
        <dbReference type="Proteomes" id="UP001138921"/>
    </source>
</evidence>
<dbReference type="NCBIfam" id="TIGR01910">
    <property type="entry name" value="DapE-ArgE"/>
    <property type="match status" value="1"/>
</dbReference>
<dbReference type="AlphaFoldDB" id="A0A9X1AHC9"/>
<dbReference type="Pfam" id="PF01546">
    <property type="entry name" value="Peptidase_M20"/>
    <property type="match status" value="1"/>
</dbReference>
<reference evidence="9" key="2">
    <citation type="submission" date="2021-03" db="EMBL/GenBank/DDBJ databases">
        <authorList>
            <person name="Artuso I."/>
            <person name="Turrini P."/>
            <person name="Pirolo M."/>
            <person name="Lugli G.A."/>
            <person name="Ventura M."/>
            <person name="Visca P."/>
        </authorList>
    </citation>
    <scope>NUCLEOTIDE SEQUENCE</scope>
    <source>
        <strain evidence="9">LMG 26462</strain>
    </source>
</reference>
<dbReference type="Proteomes" id="UP001138921">
    <property type="component" value="Unassembled WGS sequence"/>
</dbReference>
<evidence type="ECO:0000256" key="7">
    <source>
        <dbReference type="ARBA" id="ARBA00023285"/>
    </source>
</evidence>
<evidence type="ECO:0000256" key="1">
    <source>
        <dbReference type="ARBA" id="ARBA00001941"/>
    </source>
</evidence>
<dbReference type="Gene3D" id="3.40.630.10">
    <property type="entry name" value="Zn peptidases"/>
    <property type="match status" value="2"/>
</dbReference>
<dbReference type="GO" id="GO:0046872">
    <property type="term" value="F:metal ion binding"/>
    <property type="evidence" value="ECO:0007669"/>
    <property type="project" value="UniProtKB-KW"/>
</dbReference>
<dbReference type="Gene3D" id="3.30.70.360">
    <property type="match status" value="1"/>
</dbReference>
<comment type="similarity">
    <text evidence="3">Belongs to the peptidase M20A family.</text>
</comment>
<evidence type="ECO:0000259" key="8">
    <source>
        <dbReference type="Pfam" id="PF07687"/>
    </source>
</evidence>
<dbReference type="InterPro" id="IPR050072">
    <property type="entry name" value="Peptidase_M20A"/>
</dbReference>
<organism evidence="9 10">
    <name type="scientific">Aminobacter anthyllidis</name>
    <dbReference type="NCBI Taxonomy" id="1035067"/>
    <lineage>
        <taxon>Bacteria</taxon>
        <taxon>Pseudomonadati</taxon>
        <taxon>Pseudomonadota</taxon>
        <taxon>Alphaproteobacteria</taxon>
        <taxon>Hyphomicrobiales</taxon>
        <taxon>Phyllobacteriaceae</taxon>
        <taxon>Aminobacter</taxon>
    </lineage>
</organism>
<keyword evidence="5" id="KW-0378">Hydrolase</keyword>
<keyword evidence="7" id="KW-0170">Cobalt</keyword>
<evidence type="ECO:0000256" key="6">
    <source>
        <dbReference type="ARBA" id="ARBA00022833"/>
    </source>
</evidence>
<evidence type="ECO:0000256" key="3">
    <source>
        <dbReference type="ARBA" id="ARBA00006247"/>
    </source>
</evidence>
<gene>
    <name evidence="9" type="ORF">J1C56_30560</name>
</gene>
<keyword evidence="6" id="KW-0862">Zinc</keyword>
<sequence>MTSIKDLLLSGLSNRESEMVHFLRRLIQTPTPNPPGNTTAAMNLVLQFLSERGIFYEVVEPNEGMPNLIAEFSGGGGEGPRLVLNGHLDVFPVGDLSQWSHDPWAAVQADECIFGRGACDMKSGTTALVFAFAELHAIREHLKGSLVLTVVSDEETFGPWGARYLIEHRKEVLGDCLLSGEPTSQYAVRFGEKGRLWARIRIRTPGAHGAYVHLSRNPITIASALIAELQSLQEIRAPADTPLTITLQKSAATIDKAYGHGASSIISSTTLNVGTIKGGVKINMVPSECEFEVDIRTPPDVPHFTVKDRLNEIVAKFPEAEIQVLDDDAASTSPPDHPMVRALIENSKRVSNVEPSPIIALGGCDARLWRYAGIPAFVYGPSPTGMGTADELVRIDEFLHIAKTHTLAAFDYLSTKVD</sequence>